<evidence type="ECO:0000256" key="1">
    <source>
        <dbReference type="ARBA" id="ARBA00004245"/>
    </source>
</evidence>
<evidence type="ECO:0000313" key="17">
    <source>
        <dbReference type="EMBL" id="JAV35266.1"/>
    </source>
</evidence>
<dbReference type="FunFam" id="3.10.660.10:FF:000002">
    <property type="entry name" value="DnaJ (Hsp40) homolog, subfamily C, member 24"/>
    <property type="match status" value="1"/>
</dbReference>
<dbReference type="AlphaFoldDB" id="A0A250XV73"/>
<keyword evidence="6" id="KW-0479">Metal-binding</keyword>
<evidence type="ECO:0000259" key="16">
    <source>
        <dbReference type="PROSITE" id="PS51074"/>
    </source>
</evidence>
<name>A0A250XV73_CASCN</name>
<dbReference type="FunFam" id="1.10.287.110:FF:000056">
    <property type="entry name" value="DnaJ (Hsp40) homolog, subfamily C, member 24"/>
    <property type="match status" value="1"/>
</dbReference>
<keyword evidence="7" id="KW-0862">Zinc</keyword>
<keyword evidence="10" id="KW-0206">Cytoskeleton</keyword>
<evidence type="ECO:0000256" key="14">
    <source>
        <dbReference type="ARBA" id="ARBA00081299"/>
    </source>
</evidence>
<keyword evidence="9" id="KW-0408">Iron</keyword>
<keyword evidence="4" id="KW-0813">Transport</keyword>
<sequence length="148" mass="17130">MAFEQIRKKDWYSILGADPSAHMSDLKQKYQKLILMYHPDKQSTDVPAETVEECIQKFIEIDQAWKILGNEETKKEYDLQQHADELRNMGPVDAQVYLEEMTWNQDDQSFSLSCRCGGKYTISKDEAEDVNLIACDTCSLIIELLHCC</sequence>
<evidence type="ECO:0000256" key="5">
    <source>
        <dbReference type="ARBA" id="ARBA00022490"/>
    </source>
</evidence>
<dbReference type="PANTHER" id="PTHR45255:SF1">
    <property type="entry name" value="DNAJ HOMOLOG SUBFAMILY C MEMBER 24"/>
    <property type="match status" value="1"/>
</dbReference>
<gene>
    <name evidence="17" type="primary">DNAJC24</name>
</gene>
<dbReference type="SMART" id="SM00271">
    <property type="entry name" value="DnaJ"/>
    <property type="match status" value="1"/>
</dbReference>
<dbReference type="GeneID" id="141411478"/>
<dbReference type="EMBL" id="GFFV01004679">
    <property type="protein sequence ID" value="JAV35266.1"/>
    <property type="molecule type" value="Transcribed_RNA"/>
</dbReference>
<dbReference type="Gene3D" id="1.10.287.110">
    <property type="entry name" value="DnaJ domain"/>
    <property type="match status" value="1"/>
</dbReference>
<dbReference type="Pfam" id="PF00226">
    <property type="entry name" value="DnaJ"/>
    <property type="match status" value="1"/>
</dbReference>
<dbReference type="Gene3D" id="3.10.660.10">
    <property type="entry name" value="DPH Zinc finger"/>
    <property type="match status" value="1"/>
</dbReference>
<dbReference type="CDD" id="cd06257">
    <property type="entry name" value="DnaJ"/>
    <property type="match status" value="1"/>
</dbReference>
<dbReference type="PRINTS" id="PR00625">
    <property type="entry name" value="JDOMAIN"/>
</dbReference>
<keyword evidence="8" id="KW-0249">Electron transport</keyword>
<evidence type="ECO:0000256" key="9">
    <source>
        <dbReference type="ARBA" id="ARBA00023004"/>
    </source>
</evidence>
<dbReference type="InterPro" id="IPR001623">
    <property type="entry name" value="DnaJ_domain"/>
</dbReference>
<proteinExistence type="inferred from homology"/>
<evidence type="ECO:0000256" key="13">
    <source>
        <dbReference type="ARBA" id="ARBA00076552"/>
    </source>
</evidence>
<organism evidence="17">
    <name type="scientific">Castor canadensis</name>
    <name type="common">American beaver</name>
    <dbReference type="NCBI Taxonomy" id="51338"/>
    <lineage>
        <taxon>Eukaryota</taxon>
        <taxon>Metazoa</taxon>
        <taxon>Chordata</taxon>
        <taxon>Craniata</taxon>
        <taxon>Vertebrata</taxon>
        <taxon>Euteleostomi</taxon>
        <taxon>Mammalia</taxon>
        <taxon>Eutheria</taxon>
        <taxon>Euarchontoglires</taxon>
        <taxon>Glires</taxon>
        <taxon>Rodentia</taxon>
        <taxon>Castorimorpha</taxon>
        <taxon>Castoridae</taxon>
        <taxon>Castor</taxon>
    </lineage>
</organism>
<feature type="domain" description="DPH-type MB" evidence="16">
    <location>
        <begin position="92"/>
        <end position="147"/>
    </location>
</feature>
<evidence type="ECO:0000256" key="11">
    <source>
        <dbReference type="ARBA" id="ARBA00065035"/>
    </source>
</evidence>
<dbReference type="InterPro" id="IPR036671">
    <property type="entry name" value="DPH_MB_sf"/>
</dbReference>
<comment type="pathway">
    <text evidence="2">Protein modification; peptidyl-diphthamide biosynthesis.</text>
</comment>
<dbReference type="RefSeq" id="XP_073899649.1">
    <property type="nucleotide sequence ID" value="XM_074043548.1"/>
</dbReference>
<evidence type="ECO:0000256" key="4">
    <source>
        <dbReference type="ARBA" id="ARBA00022448"/>
    </source>
</evidence>
<comment type="subunit">
    <text evidence="11">Monomer and homooligomer. Iron binding promotes oligomerization.</text>
</comment>
<dbReference type="InterPro" id="IPR036869">
    <property type="entry name" value="J_dom_sf"/>
</dbReference>
<dbReference type="SUPFAM" id="SSF46565">
    <property type="entry name" value="Chaperone J-domain"/>
    <property type="match status" value="1"/>
</dbReference>
<evidence type="ECO:0000259" key="15">
    <source>
        <dbReference type="PROSITE" id="PS50076"/>
    </source>
</evidence>
<protein>
    <recommendedName>
        <fullName evidence="12">DnaJ homolog subfamily C member 24</fullName>
    </recommendedName>
    <alternativeName>
        <fullName evidence="13">CSL-type zinc finger-containing protein 3</fullName>
    </alternativeName>
    <alternativeName>
        <fullName evidence="14">Diphthamide biosynthesis protein 4</fullName>
    </alternativeName>
</protein>
<dbReference type="InterPro" id="IPR007872">
    <property type="entry name" value="DPH_MB_dom"/>
</dbReference>
<evidence type="ECO:0000256" key="10">
    <source>
        <dbReference type="ARBA" id="ARBA00023212"/>
    </source>
</evidence>
<comment type="subcellular location">
    <subcellularLocation>
        <location evidence="1">Cytoplasm</location>
        <location evidence="1">Cytoskeleton</location>
    </subcellularLocation>
</comment>
<comment type="similarity">
    <text evidence="3">Belongs to the DPH4 family.</text>
</comment>
<dbReference type="PANTHER" id="PTHR45255">
    <property type="entry name" value="DNAJ HOMOLOG SUBFAMILY C MEMBER 24"/>
    <property type="match status" value="1"/>
</dbReference>
<dbReference type="GO" id="GO:0008198">
    <property type="term" value="F:ferrous iron binding"/>
    <property type="evidence" value="ECO:0007669"/>
    <property type="project" value="TreeGrafter"/>
</dbReference>
<feature type="domain" description="J" evidence="15">
    <location>
        <begin position="10"/>
        <end position="81"/>
    </location>
</feature>
<dbReference type="SUPFAM" id="SSF144217">
    <property type="entry name" value="CSL zinc finger"/>
    <property type="match status" value="1"/>
</dbReference>
<dbReference type="GO" id="GO:0005856">
    <property type="term" value="C:cytoskeleton"/>
    <property type="evidence" value="ECO:0007669"/>
    <property type="project" value="UniProtKB-SubCell"/>
</dbReference>
<dbReference type="GO" id="GO:0001671">
    <property type="term" value="F:ATPase activator activity"/>
    <property type="evidence" value="ECO:0007669"/>
    <property type="project" value="TreeGrafter"/>
</dbReference>
<evidence type="ECO:0000256" key="8">
    <source>
        <dbReference type="ARBA" id="ARBA00022982"/>
    </source>
</evidence>
<dbReference type="PROSITE" id="PS51074">
    <property type="entry name" value="DPH_MB"/>
    <property type="match status" value="1"/>
</dbReference>
<dbReference type="Pfam" id="PF05207">
    <property type="entry name" value="Zn_ribbon_CSL"/>
    <property type="match status" value="1"/>
</dbReference>
<dbReference type="PROSITE" id="PS50076">
    <property type="entry name" value="DNAJ_2"/>
    <property type="match status" value="1"/>
</dbReference>
<evidence type="ECO:0000256" key="2">
    <source>
        <dbReference type="ARBA" id="ARBA00005156"/>
    </source>
</evidence>
<evidence type="ECO:0000256" key="3">
    <source>
        <dbReference type="ARBA" id="ARBA00006169"/>
    </source>
</evidence>
<keyword evidence="5" id="KW-0963">Cytoplasm</keyword>
<accession>A0A250XV73</accession>
<evidence type="ECO:0000256" key="7">
    <source>
        <dbReference type="ARBA" id="ARBA00022833"/>
    </source>
</evidence>
<evidence type="ECO:0000256" key="6">
    <source>
        <dbReference type="ARBA" id="ARBA00022723"/>
    </source>
</evidence>
<evidence type="ECO:0000256" key="12">
    <source>
        <dbReference type="ARBA" id="ARBA00074366"/>
    </source>
</evidence>
<reference evidence="17" key="1">
    <citation type="journal article" date="2017" name="G3 (Bethesda)">
        <title>De Novo Genome and Transcriptome Assembly of the Canadian Beaver (Castor canadensis).</title>
        <authorList>
            <person name="Lok S."/>
            <person name="Paton T.A."/>
            <person name="Wang Z."/>
            <person name="Kaur G."/>
            <person name="Walker S."/>
            <person name="Yuen R.K."/>
            <person name="Sung W.W."/>
            <person name="Whitney J."/>
            <person name="Buchanan J.A."/>
            <person name="Trost B."/>
            <person name="Singh N."/>
            <person name="Apresto B."/>
            <person name="Chen N."/>
            <person name="Coole M."/>
            <person name="Dawson T.J."/>
            <person name="Ho K.Y."/>
            <person name="Hu Z."/>
            <person name="Pullenayegum S."/>
            <person name="Samler K."/>
            <person name="Shipstone A."/>
            <person name="Tsoi F."/>
            <person name="Wang T."/>
            <person name="Pereira S.L."/>
            <person name="Rostami P."/>
            <person name="Ryan C.A."/>
            <person name="Tong A.H."/>
            <person name="Ng K."/>
            <person name="Sundaravadanam Y."/>
            <person name="Simpson J.T."/>
            <person name="Lim B.K."/>
            <person name="Engstrom M.D."/>
            <person name="Dutton C.J."/>
            <person name="Kerr K.C."/>
            <person name="Franke M."/>
            <person name="Rapley W."/>
            <person name="Wintle R.F."/>
            <person name="Scherer S.W."/>
        </authorList>
    </citation>
    <scope>NUCLEOTIDE SEQUENCE</scope>
    <source>
        <strain evidence="17">ROM106880</strain>
        <tissue evidence="17">Muscle</tissue>
    </source>
</reference>